<dbReference type="Proteomes" id="UP000294588">
    <property type="component" value="Unassembled WGS sequence"/>
</dbReference>
<gene>
    <name evidence="1" type="ORF">E0946_04860</name>
</gene>
<keyword evidence="2" id="KW-1185">Reference proteome</keyword>
<organism evidence="1 2">
    <name type="scientific">Candidatus Syntrophosphaera thermopropionivorans</name>
    <dbReference type="NCBI Taxonomy" id="2593015"/>
    <lineage>
        <taxon>Bacteria</taxon>
        <taxon>Pseudomonadati</taxon>
        <taxon>Candidatus Cloacimonadota</taxon>
        <taxon>Candidatus Cloacimonadia</taxon>
        <taxon>Candidatus Cloacimonadales</taxon>
        <taxon>Candidatus Cloacimonadaceae</taxon>
        <taxon>Candidatus Syntrophosphaera</taxon>
    </lineage>
</organism>
<evidence type="ECO:0000313" key="2">
    <source>
        <dbReference type="Proteomes" id="UP000294588"/>
    </source>
</evidence>
<reference evidence="1" key="1">
    <citation type="submission" date="2019-03" db="EMBL/GenBank/DDBJ databases">
        <title>Candidatus Syntrophosphaera thermopropionivorans: a novel player in syntrophic propionate oxidation during anaerobic digestion.</title>
        <authorList>
            <person name="Dyksma S."/>
        </authorList>
    </citation>
    <scope>NUCLEOTIDE SEQUENCE</scope>
    <source>
        <strain evidence="1">W5</strain>
    </source>
</reference>
<sequence>MKRNIFILFLLVVCVALNAGDYFIGSGTTNQNKVPVYGYNNYGWSKFFYTSTETTGAGMSGTVQITGIAFKVSNTISNYTMDNQQIYLAHFYSTSYTSATAGYPNNSYYTNVYNGPVTFNGPGWVHIQFTTPFNYDSSYGFEILWENHDGSKIGGPPSFYHTALSNSSVYIHQDASFPTGSGQRSNYHPNIWIETPVTDIPPAAACVFPPNGSDGHNVNITLRWNNMGGRPDHYRLWLGSNNPPSNLVNGEIVYEEYYTPSTYLDYGTTYYWRVVPHNDFGYAIDCPVWSFTTMADPTIYTFPWLETFDGTFKPTGWTDHSGGLVDPIVLGANGSSQWQQDDWLNITSTDKAAKINIWGPISGWLISPLLYISDDQVLSFDAALLKYNQPPTGTPHDTTGIDDRFAVLIGDGFSWSTANILREWNNDSSPFVLNDIPESGTHISIPLAGNSGRKRIAFFAGSTVSNADNDFMINNVEVKSLLQTPVVTITVDNATNQLILSWEAVPNATSYKIYKSSQPYGDYNYIDTVYSTQYQTIATEAKAFFKIIATN</sequence>
<accession>A0AC61QIU7</accession>
<name>A0AC61QIU7_9BACT</name>
<protein>
    <submittedName>
        <fullName evidence="1">Uncharacterized protein</fullName>
    </submittedName>
</protein>
<comment type="caution">
    <text evidence="1">The sequence shown here is derived from an EMBL/GenBank/DDBJ whole genome shotgun (WGS) entry which is preliminary data.</text>
</comment>
<proteinExistence type="predicted"/>
<evidence type="ECO:0000313" key="1">
    <source>
        <dbReference type="EMBL" id="TDF72888.1"/>
    </source>
</evidence>
<dbReference type="EMBL" id="SMOG01000013">
    <property type="protein sequence ID" value="TDF72888.1"/>
    <property type="molecule type" value="Genomic_DNA"/>
</dbReference>